<feature type="compositionally biased region" description="Basic and acidic residues" evidence="1">
    <location>
        <begin position="396"/>
        <end position="406"/>
    </location>
</feature>
<feature type="compositionally biased region" description="Polar residues" evidence="1">
    <location>
        <begin position="54"/>
        <end position="82"/>
    </location>
</feature>
<feature type="compositionally biased region" description="Low complexity" evidence="1">
    <location>
        <begin position="128"/>
        <end position="195"/>
    </location>
</feature>
<gene>
    <name evidence="4" type="ORF">BaRGS_00040016</name>
</gene>
<comment type="caution">
    <text evidence="4">The sequence shown here is derived from an EMBL/GenBank/DDBJ whole genome shotgun (WGS) entry which is preliminary data.</text>
</comment>
<feature type="compositionally biased region" description="Polar residues" evidence="1">
    <location>
        <begin position="276"/>
        <end position="288"/>
    </location>
</feature>
<evidence type="ECO:0000313" key="4">
    <source>
        <dbReference type="EMBL" id="KAK7449365.1"/>
    </source>
</evidence>
<evidence type="ECO:0000256" key="3">
    <source>
        <dbReference type="SAM" id="SignalP"/>
    </source>
</evidence>
<feature type="compositionally biased region" description="Low complexity" evidence="1">
    <location>
        <begin position="24"/>
        <end position="53"/>
    </location>
</feature>
<keyword evidence="5" id="KW-1185">Reference proteome</keyword>
<feature type="signal peptide" evidence="3">
    <location>
        <begin position="1"/>
        <end position="26"/>
    </location>
</feature>
<feature type="compositionally biased region" description="Low complexity" evidence="1">
    <location>
        <begin position="83"/>
        <end position="94"/>
    </location>
</feature>
<evidence type="ECO:0000313" key="5">
    <source>
        <dbReference type="Proteomes" id="UP001519460"/>
    </source>
</evidence>
<feature type="chain" id="PRO_5044772427" evidence="3">
    <location>
        <begin position="27"/>
        <end position="406"/>
    </location>
</feature>
<reference evidence="4 5" key="1">
    <citation type="journal article" date="2023" name="Sci. Data">
        <title>Genome assembly of the Korean intertidal mud-creeper Batillaria attramentaria.</title>
        <authorList>
            <person name="Patra A.K."/>
            <person name="Ho P.T."/>
            <person name="Jun S."/>
            <person name="Lee S.J."/>
            <person name="Kim Y."/>
            <person name="Won Y.J."/>
        </authorList>
    </citation>
    <scope>NUCLEOTIDE SEQUENCE [LARGE SCALE GENOMIC DNA]</scope>
    <source>
        <strain evidence="4">Wonlab-2016</strain>
    </source>
</reference>
<keyword evidence="3" id="KW-0732">Signal</keyword>
<accession>A0ABD0J1D7</accession>
<proteinExistence type="predicted"/>
<protein>
    <submittedName>
        <fullName evidence="4">Uncharacterized protein</fullName>
    </submittedName>
</protein>
<name>A0ABD0J1D7_9CAEN</name>
<organism evidence="4 5">
    <name type="scientific">Batillaria attramentaria</name>
    <dbReference type="NCBI Taxonomy" id="370345"/>
    <lineage>
        <taxon>Eukaryota</taxon>
        <taxon>Metazoa</taxon>
        <taxon>Spiralia</taxon>
        <taxon>Lophotrochozoa</taxon>
        <taxon>Mollusca</taxon>
        <taxon>Gastropoda</taxon>
        <taxon>Caenogastropoda</taxon>
        <taxon>Sorbeoconcha</taxon>
        <taxon>Cerithioidea</taxon>
        <taxon>Batillariidae</taxon>
        <taxon>Batillaria</taxon>
    </lineage>
</organism>
<keyword evidence="2" id="KW-0812">Transmembrane</keyword>
<dbReference type="AlphaFoldDB" id="A0ABD0J1D7"/>
<feature type="region of interest" description="Disordered" evidence="1">
    <location>
        <begin position="365"/>
        <end position="406"/>
    </location>
</feature>
<feature type="region of interest" description="Disordered" evidence="1">
    <location>
        <begin position="271"/>
        <end position="338"/>
    </location>
</feature>
<feature type="region of interest" description="Disordered" evidence="1">
    <location>
        <begin position="24"/>
        <end position="207"/>
    </location>
</feature>
<dbReference type="Proteomes" id="UP001519460">
    <property type="component" value="Unassembled WGS sequence"/>
</dbReference>
<dbReference type="EMBL" id="JACVVK020000750">
    <property type="protein sequence ID" value="KAK7449365.1"/>
    <property type="molecule type" value="Genomic_DNA"/>
</dbReference>
<evidence type="ECO:0000256" key="1">
    <source>
        <dbReference type="SAM" id="MobiDB-lite"/>
    </source>
</evidence>
<feature type="compositionally biased region" description="Polar residues" evidence="1">
    <location>
        <begin position="95"/>
        <end position="127"/>
    </location>
</feature>
<sequence length="406" mass="41991">MMSTSVELTGVLLMLLVFSGIQSGSSQSTTATQATSNDNSTTTTYTANSDNGTSPNANTTQSTLVTNNGNVTSTPHNTNTMPGNNNASTTSGNTPVTGNITTPVHNTAASTTVPESSTTTQPGTDNNSSVSVTTVSTEPSVTPDNATKPTPTHMSTSTSTRGTVSASSTQTPAPTTTGTGHDTTSKPSSTTTGSHTDGEEASGGELGPGAIISICLVAIILIVCWKRKHRAEMNMQADMRSIVTFRPNDARISVHEAVLDDEVQAETDADVKDATENGQQLTTFSDATPTMREKPSPSTAYDNPIYATDPEVTMRKRSSAPEPRGSNSTDDNGKKKARLSMTSVASLAHSLTVGGSYVVLDEEQDKTSVAGAEAKAEKSDGGNAEGKTSEGDESQEGSKDPEGQKP</sequence>
<feature type="transmembrane region" description="Helical" evidence="2">
    <location>
        <begin position="206"/>
        <end position="225"/>
    </location>
</feature>
<keyword evidence="2" id="KW-0472">Membrane</keyword>
<keyword evidence="2" id="KW-1133">Transmembrane helix</keyword>
<evidence type="ECO:0000256" key="2">
    <source>
        <dbReference type="SAM" id="Phobius"/>
    </source>
</evidence>